<feature type="domain" description="Zinc-ribbon" evidence="1">
    <location>
        <begin position="4"/>
        <end position="99"/>
    </location>
</feature>
<accession>A0A542DYT4</accession>
<dbReference type="AlphaFoldDB" id="A0A542DYT4"/>
<dbReference type="PIRSF" id="PIRSF012641">
    <property type="entry name" value="UCP012641"/>
    <property type="match status" value="1"/>
</dbReference>
<name>A0A542DYT4_9MICO</name>
<dbReference type="Proteomes" id="UP000317893">
    <property type="component" value="Unassembled WGS sequence"/>
</dbReference>
<dbReference type="Pfam" id="PF10005">
    <property type="entry name" value="Zn_ribbon_DZR_6"/>
    <property type="match status" value="1"/>
</dbReference>
<keyword evidence="3" id="KW-1185">Reference proteome</keyword>
<organism evidence="2 3">
    <name type="scientific">Lapillicoccus jejuensis</name>
    <dbReference type="NCBI Taxonomy" id="402171"/>
    <lineage>
        <taxon>Bacteria</taxon>
        <taxon>Bacillati</taxon>
        <taxon>Actinomycetota</taxon>
        <taxon>Actinomycetes</taxon>
        <taxon>Micrococcales</taxon>
        <taxon>Intrasporangiaceae</taxon>
        <taxon>Lapillicoccus</taxon>
    </lineage>
</organism>
<sequence>MRTYQCRVSGHPLYLENTVCLGCGTPQAYSRAEREIVPVRPEGEREAGRDGGRGASYVDPQGTAWWPCADVALNGCTWLAPADGALCESCALTRTRPNDADLEGLGLYAETERAKRQLLVELDARGVRWVPRTEDPETGLCFDLLSSRAEDVVIGHADGVVTIDLAESHDAYREKVRMRLGEPYRTMLGHLRHETGHYVEGLHVLGDEERTRRVRALFGDDRADYQAEIDRHYAEGPPDGWEASYISEYATMHPYEDFAETFAHFLHISDTLETALEQGLLPAGTDLSGPFGRVVVDVWVPLSIALNQVERSMGKPDLYPFVLAAPVVDKLDLVAELVTS</sequence>
<comment type="caution">
    <text evidence="2">The sequence shown here is derived from an EMBL/GenBank/DDBJ whole genome shotgun (WGS) entry which is preliminary data.</text>
</comment>
<dbReference type="OrthoDB" id="256753at2"/>
<dbReference type="Pfam" id="PF15887">
    <property type="entry name" value="Peptidase_Mx"/>
    <property type="match status" value="1"/>
</dbReference>
<dbReference type="InterPro" id="IPR031321">
    <property type="entry name" value="UCP012641"/>
</dbReference>
<dbReference type="InterPro" id="IPR011201">
    <property type="entry name" value="Zinc-ribbon_6_bact"/>
</dbReference>
<protein>
    <recommendedName>
        <fullName evidence="1">Zinc-ribbon domain-containing protein</fullName>
    </recommendedName>
</protein>
<proteinExistence type="predicted"/>
<reference evidence="2 3" key="1">
    <citation type="submission" date="2019-06" db="EMBL/GenBank/DDBJ databases">
        <title>Sequencing the genomes of 1000 actinobacteria strains.</title>
        <authorList>
            <person name="Klenk H.-P."/>
        </authorList>
    </citation>
    <scope>NUCLEOTIDE SEQUENCE [LARGE SCALE GENOMIC DNA]</scope>
    <source>
        <strain evidence="2 3">DSM 18607</strain>
    </source>
</reference>
<gene>
    <name evidence="2" type="ORF">FB458_1345</name>
</gene>
<evidence type="ECO:0000259" key="1">
    <source>
        <dbReference type="Pfam" id="PF10005"/>
    </source>
</evidence>
<dbReference type="EMBL" id="VFMN01000001">
    <property type="protein sequence ID" value="TQJ08261.1"/>
    <property type="molecule type" value="Genomic_DNA"/>
</dbReference>
<evidence type="ECO:0000313" key="2">
    <source>
        <dbReference type="EMBL" id="TQJ08261.1"/>
    </source>
</evidence>
<evidence type="ECO:0000313" key="3">
    <source>
        <dbReference type="Proteomes" id="UP000317893"/>
    </source>
</evidence>
<dbReference type="RefSeq" id="WP_141847798.1">
    <property type="nucleotide sequence ID" value="NZ_BAAAPR010000002.1"/>
</dbReference>